<dbReference type="EMBL" id="GADI01004386">
    <property type="protein sequence ID" value="JAA69422.1"/>
    <property type="molecule type" value="mRNA"/>
</dbReference>
<feature type="chain" id="PRO_5005517078" description="Secreted protein" evidence="1">
    <location>
        <begin position="21"/>
        <end position="87"/>
    </location>
</feature>
<proteinExistence type="evidence at transcript level"/>
<keyword evidence="1" id="KW-0732">Signal</keyword>
<organism evidence="2">
    <name type="scientific">Ixodes ricinus</name>
    <name type="common">Common tick</name>
    <name type="synonym">Acarus ricinus</name>
    <dbReference type="NCBI Taxonomy" id="34613"/>
    <lineage>
        <taxon>Eukaryota</taxon>
        <taxon>Metazoa</taxon>
        <taxon>Ecdysozoa</taxon>
        <taxon>Arthropoda</taxon>
        <taxon>Chelicerata</taxon>
        <taxon>Arachnida</taxon>
        <taxon>Acari</taxon>
        <taxon>Parasitiformes</taxon>
        <taxon>Ixodida</taxon>
        <taxon>Ixodoidea</taxon>
        <taxon>Ixodidae</taxon>
        <taxon>Ixodinae</taxon>
        <taxon>Ixodes</taxon>
    </lineage>
</organism>
<accession>A0A0K8RE27</accession>
<sequence>MVVSCLFFCFQLNFYMSCETYPHNGTDFTFARYFLVFARKVAFERRLKKRFFRLRDDVTLKAGVIKNAAFYIVHFFTFNERIRFCQN</sequence>
<evidence type="ECO:0008006" key="3">
    <source>
        <dbReference type="Google" id="ProtNLM"/>
    </source>
</evidence>
<protein>
    <recommendedName>
        <fullName evidence="3">Secreted protein</fullName>
    </recommendedName>
</protein>
<evidence type="ECO:0000313" key="2">
    <source>
        <dbReference type="EMBL" id="JAA69422.1"/>
    </source>
</evidence>
<evidence type="ECO:0000256" key="1">
    <source>
        <dbReference type="SAM" id="SignalP"/>
    </source>
</evidence>
<dbReference type="AlphaFoldDB" id="A0A0K8RE27"/>
<name>A0A0K8RE27_IXORI</name>
<reference evidence="2" key="1">
    <citation type="submission" date="2012-12" db="EMBL/GenBank/DDBJ databases">
        <title>Identification and characterization of a phenylalanine ammonia-lyase gene family in Isatis indigotica Fort.</title>
        <authorList>
            <person name="Liu Q."/>
            <person name="Chen J."/>
            <person name="Zhou X."/>
            <person name="Di P."/>
            <person name="Xiao Y."/>
            <person name="Xuan H."/>
            <person name="Zhang L."/>
            <person name="Chen W."/>
        </authorList>
    </citation>
    <scope>NUCLEOTIDE SEQUENCE</scope>
    <source>
        <tissue evidence="2">Salivary gland</tissue>
    </source>
</reference>
<feature type="signal peptide" evidence="1">
    <location>
        <begin position="1"/>
        <end position="20"/>
    </location>
</feature>